<keyword evidence="1" id="KW-0732">Signal</keyword>
<dbReference type="PANTHER" id="PTHR46825">
    <property type="entry name" value="D-ALANYL-D-ALANINE-CARBOXYPEPTIDASE/ENDOPEPTIDASE AMPH"/>
    <property type="match status" value="1"/>
</dbReference>
<evidence type="ECO:0000259" key="2">
    <source>
        <dbReference type="Pfam" id="PF00144"/>
    </source>
</evidence>
<feature type="domain" description="Beta-lactamase-related" evidence="2">
    <location>
        <begin position="44"/>
        <end position="332"/>
    </location>
</feature>
<evidence type="ECO:0000313" key="3">
    <source>
        <dbReference type="EMBL" id="QPH39275.1"/>
    </source>
</evidence>
<dbReference type="SUPFAM" id="SSF56601">
    <property type="entry name" value="beta-lactamase/transpeptidase-like"/>
    <property type="match status" value="1"/>
</dbReference>
<dbReference type="InterPro" id="IPR050491">
    <property type="entry name" value="AmpC-like"/>
</dbReference>
<dbReference type="Gene3D" id="3.40.710.10">
    <property type="entry name" value="DD-peptidase/beta-lactamase superfamily"/>
    <property type="match status" value="1"/>
</dbReference>
<dbReference type="AlphaFoldDB" id="A0A7S9PYV6"/>
<reference evidence="3 4" key="1">
    <citation type="submission" date="2020-11" db="EMBL/GenBank/DDBJ databases">
        <title>Pedobacter endophytica, an endophytic bacteria isolated form Carex pumila.</title>
        <authorList>
            <person name="Peng Y."/>
            <person name="Jiang L."/>
            <person name="Lee J."/>
        </authorList>
    </citation>
    <scope>NUCLEOTIDE SEQUENCE [LARGE SCALE GENOMIC DNA]</scope>
    <source>
        <strain evidence="3 4">JBR3-12</strain>
    </source>
</reference>
<keyword evidence="4" id="KW-1185">Reference proteome</keyword>
<dbReference type="Proteomes" id="UP000594759">
    <property type="component" value="Chromosome"/>
</dbReference>
<dbReference type="Pfam" id="PF00144">
    <property type="entry name" value="Beta-lactamase"/>
    <property type="match status" value="1"/>
</dbReference>
<dbReference type="InterPro" id="IPR001466">
    <property type="entry name" value="Beta-lactam-related"/>
</dbReference>
<dbReference type="EMBL" id="CP064939">
    <property type="protein sequence ID" value="QPH39275.1"/>
    <property type="molecule type" value="Genomic_DNA"/>
</dbReference>
<gene>
    <name evidence="3" type="ORF">IZT61_19860</name>
</gene>
<dbReference type="PANTHER" id="PTHR46825:SF9">
    <property type="entry name" value="BETA-LACTAMASE-RELATED DOMAIN-CONTAINING PROTEIN"/>
    <property type="match status" value="1"/>
</dbReference>
<accession>A0A7S9PYV6</accession>
<name>A0A7S9PYV6_9SPHI</name>
<dbReference type="InterPro" id="IPR012338">
    <property type="entry name" value="Beta-lactam/transpept-like"/>
</dbReference>
<organism evidence="3 4">
    <name type="scientific">Pedobacter endophyticus</name>
    <dbReference type="NCBI Taxonomy" id="2789740"/>
    <lineage>
        <taxon>Bacteria</taxon>
        <taxon>Pseudomonadati</taxon>
        <taxon>Bacteroidota</taxon>
        <taxon>Sphingobacteriia</taxon>
        <taxon>Sphingobacteriales</taxon>
        <taxon>Sphingobacteriaceae</taxon>
        <taxon>Pedobacter</taxon>
    </lineage>
</organism>
<feature type="signal peptide" evidence="1">
    <location>
        <begin position="1"/>
        <end position="20"/>
    </location>
</feature>
<evidence type="ECO:0000313" key="4">
    <source>
        <dbReference type="Proteomes" id="UP000594759"/>
    </source>
</evidence>
<dbReference type="KEGG" id="pex:IZT61_19860"/>
<protein>
    <submittedName>
        <fullName evidence="3">Beta-lactamase family protein</fullName>
    </submittedName>
</protein>
<feature type="chain" id="PRO_5032420198" evidence="1">
    <location>
        <begin position="21"/>
        <end position="439"/>
    </location>
</feature>
<dbReference type="RefSeq" id="WP_196098742.1">
    <property type="nucleotide sequence ID" value="NZ_CP064939.1"/>
</dbReference>
<sequence length="439" mass="48363">MRQTIFTTLLIAIFSLSVCAQNIDTAKLDTYFKALETNNKFMGSVAVSKNGAIIYSKAVGFADVEAGIKANENTKYRIGSISKTFTSVLVFKAVEEKKLALNQTIDKYFPAIKNADKITVKHLLSHRSGIHNFTDDDGYLTWNTQPKTEKEMIQIITKGGSDFEPDAKAAYSNSNFVLLTYILQKCFNKPFNKLLAQHITQPVGLTNTYLGGKINTNKNESKSYRFTEGWKTESETDISIPLGAGGVVSTPGDLVKFSDALFNGKLLKPESVEMMKTIKDHYGSGLFQIPFYNNIGYGHTGGIDGFSSVFSHFSDRNISYALTSNGTDVNNNDISIAVLSAVFGRSYKIPDFSTIELTSKDLDKYLGVYSSQQIPMKITLSKNNKTLSAQATGQSPFPLKATAADKFKFDPAGIELEFNPTEKTMVLKQGGGKFTFTKE</sequence>
<proteinExistence type="predicted"/>
<evidence type="ECO:0000256" key="1">
    <source>
        <dbReference type="SAM" id="SignalP"/>
    </source>
</evidence>